<organism evidence="3 4">
    <name type="scientific">Candidatus Doudnabacteria bacterium RIFCSPHIGHO2_01_FULL_46_24</name>
    <dbReference type="NCBI Taxonomy" id="1817825"/>
    <lineage>
        <taxon>Bacteria</taxon>
        <taxon>Candidatus Doudnaibacteriota</taxon>
    </lineage>
</organism>
<dbReference type="PANTHER" id="PTHR46112:SF3">
    <property type="entry name" value="AMINOPEPTIDASE YPDF"/>
    <property type="match status" value="1"/>
</dbReference>
<reference evidence="3 4" key="1">
    <citation type="journal article" date="2016" name="Nat. Commun.">
        <title>Thousands of microbial genomes shed light on interconnected biogeochemical processes in an aquifer system.</title>
        <authorList>
            <person name="Anantharaman K."/>
            <person name="Brown C.T."/>
            <person name="Hug L.A."/>
            <person name="Sharon I."/>
            <person name="Castelle C.J."/>
            <person name="Probst A.J."/>
            <person name="Thomas B.C."/>
            <person name="Singh A."/>
            <person name="Wilkins M.J."/>
            <person name="Karaoz U."/>
            <person name="Brodie E.L."/>
            <person name="Williams K.H."/>
            <person name="Hubbard S.S."/>
            <person name="Banfield J.F."/>
        </authorList>
    </citation>
    <scope>NUCLEOTIDE SEQUENCE [LARGE SCALE GENOMIC DNA]</scope>
</reference>
<name>A0A1F5NUW3_9BACT</name>
<accession>A0A1F5NUW3</accession>
<dbReference type="InterPro" id="IPR036005">
    <property type="entry name" value="Creatinase/aminopeptidase-like"/>
</dbReference>
<evidence type="ECO:0000313" key="4">
    <source>
        <dbReference type="Proteomes" id="UP000178892"/>
    </source>
</evidence>
<sequence length="351" mass="39266">MTNQIHDYLVEKKLDAFLVLTKINRQYLSGFTGSAGYLVISKREAVLYVDGRYFLRAKKESGMPVRKLERLSKDLVLAKYKKIAIEDRISLREFASLKKIGKGVSWKSTANVIENVRAVKTKAQLKAIERGSAIIDKTFEQIKKYIRAYINKYELTEAKIAGLILKYGTELDAEGLAFDPIVAFGSNAASPHHFPSKTRVGRNNFLLLDFGFKVGNYHSDFTRTLFLGRPTGFQAKVYETVLHSQLKAIAKVQIGNKASLVDQTARKVITQAGFGKYFTHNTGHGVGLEIHEQPNFSPASEDVLKVNSVVTVEPGIYLPGKFGVRIEDMITVAKQPKIHSKIPKDLKSMII</sequence>
<evidence type="ECO:0000259" key="2">
    <source>
        <dbReference type="Pfam" id="PF01321"/>
    </source>
</evidence>
<dbReference type="Pfam" id="PF00557">
    <property type="entry name" value="Peptidase_M24"/>
    <property type="match status" value="1"/>
</dbReference>
<dbReference type="EMBL" id="MFEL01000008">
    <property type="protein sequence ID" value="OGE81403.1"/>
    <property type="molecule type" value="Genomic_DNA"/>
</dbReference>
<dbReference type="Pfam" id="PF01321">
    <property type="entry name" value="Creatinase_N"/>
    <property type="match status" value="1"/>
</dbReference>
<dbReference type="Gene3D" id="3.40.350.10">
    <property type="entry name" value="Creatinase/prolidase N-terminal domain"/>
    <property type="match status" value="1"/>
</dbReference>
<dbReference type="InterPro" id="IPR000994">
    <property type="entry name" value="Pept_M24"/>
</dbReference>
<dbReference type="SUPFAM" id="SSF55920">
    <property type="entry name" value="Creatinase/aminopeptidase"/>
    <property type="match status" value="1"/>
</dbReference>
<dbReference type="Proteomes" id="UP000178892">
    <property type="component" value="Unassembled WGS sequence"/>
</dbReference>
<evidence type="ECO:0000259" key="1">
    <source>
        <dbReference type="Pfam" id="PF00557"/>
    </source>
</evidence>
<proteinExistence type="predicted"/>
<protein>
    <recommendedName>
        <fullName evidence="5">Xaa-Pro dipeptidase</fullName>
    </recommendedName>
</protein>
<dbReference type="PANTHER" id="PTHR46112">
    <property type="entry name" value="AMINOPEPTIDASE"/>
    <property type="match status" value="1"/>
</dbReference>
<comment type="caution">
    <text evidence="3">The sequence shown here is derived from an EMBL/GenBank/DDBJ whole genome shotgun (WGS) entry which is preliminary data.</text>
</comment>
<dbReference type="AlphaFoldDB" id="A0A1F5NUW3"/>
<dbReference type="InterPro" id="IPR029149">
    <property type="entry name" value="Creatin/AminoP/Spt16_N"/>
</dbReference>
<dbReference type="InterPro" id="IPR000587">
    <property type="entry name" value="Creatinase_N"/>
</dbReference>
<dbReference type="CDD" id="cd01092">
    <property type="entry name" value="APP-like"/>
    <property type="match status" value="1"/>
</dbReference>
<evidence type="ECO:0008006" key="5">
    <source>
        <dbReference type="Google" id="ProtNLM"/>
    </source>
</evidence>
<feature type="domain" description="Peptidase M24" evidence="1">
    <location>
        <begin position="127"/>
        <end position="333"/>
    </location>
</feature>
<dbReference type="STRING" id="1817825.A2720_02585"/>
<dbReference type="Gene3D" id="3.90.230.10">
    <property type="entry name" value="Creatinase/methionine aminopeptidase superfamily"/>
    <property type="match status" value="1"/>
</dbReference>
<evidence type="ECO:0000313" key="3">
    <source>
        <dbReference type="EMBL" id="OGE81403.1"/>
    </source>
</evidence>
<dbReference type="InterPro" id="IPR050659">
    <property type="entry name" value="Peptidase_M24B"/>
</dbReference>
<feature type="domain" description="Creatinase N-terminal" evidence="2">
    <location>
        <begin position="4"/>
        <end position="119"/>
    </location>
</feature>
<dbReference type="SUPFAM" id="SSF53092">
    <property type="entry name" value="Creatinase/prolidase N-terminal domain"/>
    <property type="match status" value="1"/>
</dbReference>
<gene>
    <name evidence="3" type="ORF">A2720_02585</name>
</gene>